<keyword evidence="1" id="KW-0808">Transferase</keyword>
<organism evidence="1 2">
    <name type="scientific">Rhodococcoides kyotonense</name>
    <dbReference type="NCBI Taxonomy" id="398843"/>
    <lineage>
        <taxon>Bacteria</taxon>
        <taxon>Bacillati</taxon>
        <taxon>Actinomycetota</taxon>
        <taxon>Actinomycetes</taxon>
        <taxon>Mycobacteriales</taxon>
        <taxon>Nocardiaceae</taxon>
        <taxon>Rhodococcoides</taxon>
    </lineage>
</organism>
<dbReference type="Proteomes" id="UP000198327">
    <property type="component" value="Unassembled WGS sequence"/>
</dbReference>
<reference evidence="2" key="1">
    <citation type="submission" date="2017-06" db="EMBL/GenBank/DDBJ databases">
        <authorList>
            <person name="Varghese N."/>
            <person name="Submissions S."/>
        </authorList>
    </citation>
    <scope>NUCLEOTIDE SEQUENCE [LARGE SCALE GENOMIC DNA]</scope>
    <source>
        <strain evidence="2">JCM 23211</strain>
    </source>
</reference>
<evidence type="ECO:0000313" key="2">
    <source>
        <dbReference type="Proteomes" id="UP000198327"/>
    </source>
</evidence>
<accession>A0A239MZ79</accession>
<keyword evidence="2" id="KW-1185">Reference proteome</keyword>
<dbReference type="RefSeq" id="WP_089252126.1">
    <property type="nucleotide sequence ID" value="NZ_FZOW01000025.1"/>
</dbReference>
<dbReference type="AlphaFoldDB" id="A0A239MZ79"/>
<protein>
    <submittedName>
        <fullName evidence="1">Nucleotidyltransferase domain-containing protein</fullName>
    </submittedName>
</protein>
<dbReference type="SUPFAM" id="SSF81301">
    <property type="entry name" value="Nucleotidyltransferase"/>
    <property type="match status" value="1"/>
</dbReference>
<proteinExistence type="predicted"/>
<sequence>MTVHSKLDTYRPTHTFEAGEFSGRRRAIAHRLFTEPTYPATTAMDDMGALTDSYLRALVPARPEYAVWAGGSLGRREMLPNSDLDLFAVGAEPTRRDQTLPTIPAIAGFDQVETGSISCQRLLLLADRTLIDLNQFIDGRALCQSSVGDEVTRILALTNTYDRQHANMIAEHFYYRHFDFLDKRTVHGPNVKYSSGSSRTTLFFNFYNRIRTGLMPASREAGPEFIDGVASAEEQLGLIGPYRSLDLIQVVKNAAISTFDATGDVRQRYVSPRSLDTIFALCEQRLRPLGHSDAKIFTGAYLHARREVEAAVDLVIEQTVRRHRSASALAELVASPSRNVPAALECAVEACPDDASTVLALGAWSLVTRPDVTCGDVGILTKALTARDASETGGALMAVACCPVADSQTLRSVVSYLRHGGAGSYVLKLVSRNRSARQAIRSEAMAAYDEAEFVRVTG</sequence>
<gene>
    <name evidence="1" type="ORF">SAMN05421642_12529</name>
</gene>
<evidence type="ECO:0000313" key="1">
    <source>
        <dbReference type="EMBL" id="SNT47935.1"/>
    </source>
</evidence>
<dbReference type="OrthoDB" id="3826063at2"/>
<name>A0A239MZ79_9NOCA</name>
<dbReference type="InterPro" id="IPR043519">
    <property type="entry name" value="NT_sf"/>
</dbReference>
<dbReference type="EMBL" id="FZOW01000025">
    <property type="protein sequence ID" value="SNT47935.1"/>
    <property type="molecule type" value="Genomic_DNA"/>
</dbReference>
<dbReference type="GO" id="GO:0016740">
    <property type="term" value="F:transferase activity"/>
    <property type="evidence" value="ECO:0007669"/>
    <property type="project" value="UniProtKB-KW"/>
</dbReference>